<dbReference type="Gene3D" id="3.60.120.10">
    <property type="entry name" value="Anthranilate synthase"/>
    <property type="match status" value="1"/>
</dbReference>
<dbReference type="EMBL" id="JACBZD010000001">
    <property type="protein sequence ID" value="NYI05810.1"/>
    <property type="molecule type" value="Genomic_DNA"/>
</dbReference>
<organism evidence="8 9">
    <name type="scientific">Allostreptomyces psammosilenae</name>
    <dbReference type="NCBI Taxonomy" id="1892865"/>
    <lineage>
        <taxon>Bacteria</taxon>
        <taxon>Bacillati</taxon>
        <taxon>Actinomycetota</taxon>
        <taxon>Actinomycetes</taxon>
        <taxon>Kitasatosporales</taxon>
        <taxon>Streptomycetaceae</taxon>
        <taxon>Allostreptomyces</taxon>
    </lineage>
</organism>
<accession>A0A852ZX33</accession>
<dbReference type="Pfam" id="PF00425">
    <property type="entry name" value="Chorismate_bind"/>
    <property type="match status" value="1"/>
</dbReference>
<evidence type="ECO:0000313" key="9">
    <source>
        <dbReference type="Proteomes" id="UP000567795"/>
    </source>
</evidence>
<comment type="catalytic activity">
    <reaction evidence="1">
        <text>chorismate = isochorismate</text>
        <dbReference type="Rhea" id="RHEA:18985"/>
        <dbReference type="ChEBI" id="CHEBI:29748"/>
        <dbReference type="ChEBI" id="CHEBI:29780"/>
        <dbReference type="EC" id="5.4.4.2"/>
    </reaction>
</comment>
<evidence type="ECO:0000256" key="2">
    <source>
        <dbReference type="ARBA" id="ARBA00005297"/>
    </source>
</evidence>
<name>A0A852ZX33_9ACTN</name>
<dbReference type="EC" id="5.4.4.2" evidence="3"/>
<evidence type="ECO:0000313" key="8">
    <source>
        <dbReference type="EMBL" id="NYI05810.1"/>
    </source>
</evidence>
<dbReference type="InterPro" id="IPR005801">
    <property type="entry name" value="ADC_synthase"/>
</dbReference>
<sequence>MLTWSRNGEGLTGWGEAARLEVSGPDRFAEAARWWRELCAAAEVADAVGASGCGPVAFGSFTFYDRSPSEASVLLVPEVVLGLRADRAWLTTITPAGAAAGSPPPPPLPTPPPSPAAPTGTAAPTNTTNTVTWAEGRVTEQAYMAAVARGVERIRSGDAAKIVLARDLVATAEAPFDVRRVLARLAGRFPDCWTFSVDGLVGATPELLLRRSGDVVHSRVLAGTAWRDTATDDAAGAAEAVVEGLLHSAKDREEHGYAVRSVADALAPYCAELAVPEEPRALCLPNVVHLSTDLSGRLASPSSVLELVGAVHPSAAVCGTPTGSAERLIAELEGLDRERYSGPVGWVDASGDGEFGIALRCGRISGRTARLFAGCGIVADSRPERELAETAAKFAAMRGALEG</sequence>
<dbReference type="AlphaFoldDB" id="A0A852ZX33"/>
<dbReference type="SUPFAM" id="SSF56322">
    <property type="entry name" value="ADC synthase"/>
    <property type="match status" value="1"/>
</dbReference>
<gene>
    <name evidence="8" type="ORF">FHU37_002753</name>
</gene>
<feature type="compositionally biased region" description="Low complexity" evidence="6">
    <location>
        <begin position="117"/>
        <end position="127"/>
    </location>
</feature>
<protein>
    <recommendedName>
        <fullName evidence="3">isochorismate synthase</fullName>
        <ecNumber evidence="3">5.4.4.2</ecNumber>
    </recommendedName>
    <alternativeName>
        <fullName evidence="5">Isochorismate mutase</fullName>
    </alternativeName>
</protein>
<comment type="similarity">
    <text evidence="2">Belongs to the isochorismate synthase family.</text>
</comment>
<dbReference type="NCBIfam" id="TIGR00543">
    <property type="entry name" value="isochor_syn"/>
    <property type="match status" value="1"/>
</dbReference>
<evidence type="ECO:0000256" key="3">
    <source>
        <dbReference type="ARBA" id="ARBA00012824"/>
    </source>
</evidence>
<dbReference type="PANTHER" id="PTHR42839:SF2">
    <property type="entry name" value="ISOCHORISMATE SYNTHASE ENTC"/>
    <property type="match status" value="1"/>
</dbReference>
<feature type="region of interest" description="Disordered" evidence="6">
    <location>
        <begin position="95"/>
        <end position="127"/>
    </location>
</feature>
<dbReference type="PANTHER" id="PTHR42839">
    <property type="entry name" value="ISOCHORISMATE SYNTHASE ENTC"/>
    <property type="match status" value="1"/>
</dbReference>
<feature type="compositionally biased region" description="Pro residues" evidence="6">
    <location>
        <begin position="102"/>
        <end position="116"/>
    </location>
</feature>
<evidence type="ECO:0000256" key="5">
    <source>
        <dbReference type="ARBA" id="ARBA00041564"/>
    </source>
</evidence>
<feature type="domain" description="Chorismate-utilising enzyme C-terminal" evidence="7">
    <location>
        <begin position="140"/>
        <end position="393"/>
    </location>
</feature>
<keyword evidence="9" id="KW-1185">Reference proteome</keyword>
<dbReference type="InterPro" id="IPR015890">
    <property type="entry name" value="Chorismate_C"/>
</dbReference>
<dbReference type="InterPro" id="IPR004561">
    <property type="entry name" value="IsoChor_synthase"/>
</dbReference>
<reference evidence="8 9" key="1">
    <citation type="submission" date="2020-07" db="EMBL/GenBank/DDBJ databases">
        <title>Sequencing the genomes of 1000 actinobacteria strains.</title>
        <authorList>
            <person name="Klenk H.-P."/>
        </authorList>
    </citation>
    <scope>NUCLEOTIDE SEQUENCE [LARGE SCALE GENOMIC DNA]</scope>
    <source>
        <strain evidence="8 9">DSM 42178</strain>
    </source>
</reference>
<evidence type="ECO:0000256" key="6">
    <source>
        <dbReference type="SAM" id="MobiDB-lite"/>
    </source>
</evidence>
<comment type="caution">
    <text evidence="8">The sequence shown here is derived from an EMBL/GenBank/DDBJ whole genome shotgun (WGS) entry which is preliminary data.</text>
</comment>
<dbReference type="Proteomes" id="UP000567795">
    <property type="component" value="Unassembled WGS sequence"/>
</dbReference>
<dbReference type="GO" id="GO:0008909">
    <property type="term" value="F:isochorismate synthase activity"/>
    <property type="evidence" value="ECO:0007669"/>
    <property type="project" value="UniProtKB-EC"/>
</dbReference>
<evidence type="ECO:0000256" key="4">
    <source>
        <dbReference type="ARBA" id="ARBA00023235"/>
    </source>
</evidence>
<dbReference type="RefSeq" id="WP_218904034.1">
    <property type="nucleotide sequence ID" value="NZ_JACBZD010000001.1"/>
</dbReference>
<evidence type="ECO:0000259" key="7">
    <source>
        <dbReference type="Pfam" id="PF00425"/>
    </source>
</evidence>
<evidence type="ECO:0000256" key="1">
    <source>
        <dbReference type="ARBA" id="ARBA00000799"/>
    </source>
</evidence>
<keyword evidence="4 8" id="KW-0413">Isomerase</keyword>
<proteinExistence type="inferred from homology"/>